<dbReference type="KEGG" id="suls:Sdiek1_0049"/>
<dbReference type="Proteomes" id="UP000196005">
    <property type="component" value="Chromosome"/>
</dbReference>
<keyword evidence="3" id="KW-1185">Reference proteome</keyword>
<protein>
    <recommendedName>
        <fullName evidence="1">Haem-binding domain-containing protein</fullName>
    </recommendedName>
</protein>
<dbReference type="Pfam" id="PF14376">
    <property type="entry name" value="Haem_bd"/>
    <property type="match status" value="1"/>
</dbReference>
<reference evidence="3" key="1">
    <citation type="submission" date="2017-05" db="EMBL/GenBank/DDBJ databases">
        <title>Dechlorination kinetics govern the competition between two new strains of the genus Sulfurospirillum.</title>
        <authorList>
            <person name="Buttet G.F."/>
            <person name="Murray A.M."/>
            <person name="Goris T."/>
            <person name="Burion M."/>
            <person name="Lin B."/>
            <person name="Rolle M."/>
            <person name="Maillard J."/>
        </authorList>
    </citation>
    <scope>NUCLEOTIDE SEQUENCE [LARGE SCALE GENOMIC DNA]</scope>
    <source>
        <strain evidence="3">SL2-1</strain>
    </source>
</reference>
<gene>
    <name evidence="2" type="ORF">Sdiek1_0049</name>
</gene>
<dbReference type="InterPro" id="IPR025992">
    <property type="entry name" value="Haem-bd"/>
</dbReference>
<organism evidence="2 3">
    <name type="scientific">Sulfurospirillum diekertiae</name>
    <dbReference type="NCBI Taxonomy" id="1854492"/>
    <lineage>
        <taxon>Bacteria</taxon>
        <taxon>Pseudomonadati</taxon>
        <taxon>Campylobacterota</taxon>
        <taxon>Epsilonproteobacteria</taxon>
        <taxon>Campylobacterales</taxon>
        <taxon>Sulfurospirillaceae</taxon>
        <taxon>Sulfurospirillum</taxon>
    </lineage>
</organism>
<evidence type="ECO:0000259" key="1">
    <source>
        <dbReference type="SMART" id="SM01235"/>
    </source>
</evidence>
<dbReference type="SMART" id="SM01235">
    <property type="entry name" value="Haem_bd"/>
    <property type="match status" value="1"/>
</dbReference>
<name>A0A1Y0HGL8_9BACT</name>
<dbReference type="AlphaFoldDB" id="A0A1Y0HGL8"/>
<dbReference type="EMBL" id="CP021416">
    <property type="protein sequence ID" value="ARU47237.1"/>
    <property type="molecule type" value="Genomic_DNA"/>
</dbReference>
<proteinExistence type="predicted"/>
<evidence type="ECO:0000313" key="3">
    <source>
        <dbReference type="Proteomes" id="UP000196005"/>
    </source>
</evidence>
<sequence>MKKILFGVLGILIAIQFIRPNFNNPKVDEKIALQADENVMVVLKNACFDCHSNEVQYPWYHNVAPVSWVMAAHIDSGRRAINFSTWADTNADQRITRLKRAKQLISNGLMPKGSYALMHPKAHLDTKDKKTLEQFFDQQLEQLKKS</sequence>
<evidence type="ECO:0000313" key="2">
    <source>
        <dbReference type="EMBL" id="ARU47237.1"/>
    </source>
</evidence>
<dbReference type="OrthoDB" id="196738at2"/>
<feature type="domain" description="Haem-binding" evidence="1">
    <location>
        <begin position="9"/>
        <end position="140"/>
    </location>
</feature>
<dbReference type="RefSeq" id="WP_087437364.1">
    <property type="nucleotide sequence ID" value="NZ_CP021416.1"/>
</dbReference>
<accession>A0A1Y0HGL8</accession>